<evidence type="ECO:0000313" key="2">
    <source>
        <dbReference type="Proteomes" id="UP000735302"/>
    </source>
</evidence>
<evidence type="ECO:0000313" key="1">
    <source>
        <dbReference type="EMBL" id="GFN93257.1"/>
    </source>
</evidence>
<dbReference type="Proteomes" id="UP000735302">
    <property type="component" value="Unassembled WGS sequence"/>
</dbReference>
<dbReference type="EMBL" id="BLXT01002328">
    <property type="protein sequence ID" value="GFN93257.1"/>
    <property type="molecule type" value="Genomic_DNA"/>
</dbReference>
<dbReference type="AlphaFoldDB" id="A0AAV3ZES9"/>
<comment type="caution">
    <text evidence="1">The sequence shown here is derived from an EMBL/GenBank/DDBJ whole genome shotgun (WGS) entry which is preliminary data.</text>
</comment>
<evidence type="ECO:0008006" key="3">
    <source>
        <dbReference type="Google" id="ProtNLM"/>
    </source>
</evidence>
<gene>
    <name evidence="1" type="ORF">PoB_001976300</name>
</gene>
<organism evidence="1 2">
    <name type="scientific">Plakobranchus ocellatus</name>
    <dbReference type="NCBI Taxonomy" id="259542"/>
    <lineage>
        <taxon>Eukaryota</taxon>
        <taxon>Metazoa</taxon>
        <taxon>Spiralia</taxon>
        <taxon>Lophotrochozoa</taxon>
        <taxon>Mollusca</taxon>
        <taxon>Gastropoda</taxon>
        <taxon>Heterobranchia</taxon>
        <taxon>Euthyneura</taxon>
        <taxon>Panpulmonata</taxon>
        <taxon>Sacoglossa</taxon>
        <taxon>Placobranchoidea</taxon>
        <taxon>Plakobranchidae</taxon>
        <taxon>Plakobranchus</taxon>
    </lineage>
</organism>
<accession>A0AAV3ZES9</accession>
<name>A0AAV3ZES9_9GAST</name>
<keyword evidence="2" id="KW-1185">Reference proteome</keyword>
<reference evidence="1 2" key="1">
    <citation type="journal article" date="2021" name="Elife">
        <title>Chloroplast acquisition without the gene transfer in kleptoplastic sea slugs, Plakobranchus ocellatus.</title>
        <authorList>
            <person name="Maeda T."/>
            <person name="Takahashi S."/>
            <person name="Yoshida T."/>
            <person name="Shimamura S."/>
            <person name="Takaki Y."/>
            <person name="Nagai Y."/>
            <person name="Toyoda A."/>
            <person name="Suzuki Y."/>
            <person name="Arimoto A."/>
            <person name="Ishii H."/>
            <person name="Satoh N."/>
            <person name="Nishiyama T."/>
            <person name="Hasebe M."/>
            <person name="Maruyama T."/>
            <person name="Minagawa J."/>
            <person name="Obokata J."/>
            <person name="Shigenobu S."/>
        </authorList>
    </citation>
    <scope>NUCLEOTIDE SEQUENCE [LARGE SCALE GENOMIC DNA]</scope>
</reference>
<protein>
    <recommendedName>
        <fullName evidence="3">Reverse transcriptase domain-containing protein</fullName>
    </recommendedName>
</protein>
<sequence>MGQILEECPDTLGISDDVFVYGSTKEELAKNLQTLHITEQKNIGSAPSRLQRMLLRIQPYDCTIEYNPGPEITVADYPESNRRQVKLLNWLLRSMQSRPLMRNSMNRNFVDSEFGRLSEQIIKRWPDKSTQSQSTEPRSYIVRMESRQCVRRNRRHLKEIVHNEIAYPHTNSSHPGRWQTTISPIGNSIMLRLHAAITGFSVRRVIHSSLSVVTNAAEIQQIHVNPESRLGLPTVTNHDHLDADDNSTSSSSLVYISRCGRSITRLARFN</sequence>
<proteinExistence type="predicted"/>